<evidence type="ECO:0000313" key="2">
    <source>
        <dbReference type="EMBL" id="BBN68837.1"/>
    </source>
</evidence>
<accession>A0A5H2XL06</accession>
<organism evidence="2">
    <name type="scientific">Prunus dulcis</name>
    <name type="common">Almond</name>
    <name type="synonym">Amygdalus dulcis</name>
    <dbReference type="NCBI Taxonomy" id="3755"/>
    <lineage>
        <taxon>Eukaryota</taxon>
        <taxon>Viridiplantae</taxon>
        <taxon>Streptophyta</taxon>
        <taxon>Embryophyta</taxon>
        <taxon>Tracheophyta</taxon>
        <taxon>Spermatophyta</taxon>
        <taxon>Magnoliopsida</taxon>
        <taxon>eudicotyledons</taxon>
        <taxon>Gunneridae</taxon>
        <taxon>Pentapetalae</taxon>
        <taxon>rosids</taxon>
        <taxon>fabids</taxon>
        <taxon>Rosales</taxon>
        <taxon>Rosaceae</taxon>
        <taxon>Amygdaloideae</taxon>
        <taxon>Amygdaleae</taxon>
        <taxon>Prunus</taxon>
    </lineage>
</organism>
<dbReference type="EMBL" id="AP020938">
    <property type="protein sequence ID" value="BBN68837.1"/>
    <property type="molecule type" value="Genomic_DNA"/>
</dbReference>
<sequence>MQWKQNERHVDAQNGPANIESNLVIICAGSSAGKRAEALGEMASDTGVVPAEGSPMPKSVMGSNSGRGSESGNFAQSSNVRLCASRCGGDTCPGD</sequence>
<feature type="region of interest" description="Disordered" evidence="1">
    <location>
        <begin position="46"/>
        <end position="74"/>
    </location>
</feature>
<gene>
    <name evidence="2" type="ORF">Prudu_601S000100</name>
</gene>
<evidence type="ECO:0000256" key="1">
    <source>
        <dbReference type="SAM" id="MobiDB-lite"/>
    </source>
</evidence>
<dbReference type="AlphaFoldDB" id="A0A5H2XL06"/>
<reference evidence="2" key="1">
    <citation type="journal article" date="2019" name="Science">
        <title>Mutation of a bHLH transcription factor allowed almond domestication.</title>
        <authorList>
            <person name="Sanchez-Perez R."/>
            <person name="Pavan S."/>
            <person name="Mazzeo R."/>
            <person name="Moldovan C."/>
            <person name="Aiese Cigliano R."/>
            <person name="Del Cueto J."/>
            <person name="Ricciardi F."/>
            <person name="Lotti C."/>
            <person name="Ricciardi L."/>
            <person name="Dicenta F."/>
            <person name="Lopez-Marques R.L."/>
            <person name="Lindberg Moller B."/>
        </authorList>
    </citation>
    <scope>NUCLEOTIDE SEQUENCE</scope>
</reference>
<protein>
    <submittedName>
        <fullName evidence="2">Uncharacterized protein</fullName>
    </submittedName>
</protein>
<feature type="compositionally biased region" description="Low complexity" evidence="1">
    <location>
        <begin position="62"/>
        <end position="73"/>
    </location>
</feature>
<name>A0A5H2XL06_PRUDU</name>
<proteinExistence type="predicted"/>